<dbReference type="Pfam" id="PF25601">
    <property type="entry name" value="AAA_lid_14"/>
    <property type="match status" value="1"/>
</dbReference>
<dbReference type="InterPro" id="IPR009057">
    <property type="entry name" value="Homeodomain-like_sf"/>
</dbReference>
<dbReference type="SUPFAM" id="SSF55781">
    <property type="entry name" value="GAF domain-like"/>
    <property type="match status" value="1"/>
</dbReference>
<dbReference type="InterPro" id="IPR025662">
    <property type="entry name" value="Sigma_54_int_dom_ATP-bd_1"/>
</dbReference>
<keyword evidence="10 12" id="KW-0804">Transcription</keyword>
<dbReference type="EMBL" id="JBCHKQ010000002">
    <property type="protein sequence ID" value="MEM5948196.1"/>
    <property type="molecule type" value="Genomic_DNA"/>
</dbReference>
<dbReference type="InterPro" id="IPR002197">
    <property type="entry name" value="HTH_Fis"/>
</dbReference>
<dbReference type="InterPro" id="IPR003018">
    <property type="entry name" value="GAF"/>
</dbReference>
<evidence type="ECO:0000256" key="1">
    <source>
        <dbReference type="ARBA" id="ARBA00002167"/>
    </source>
</evidence>
<gene>
    <name evidence="15" type="primary">nifA</name>
    <name evidence="15" type="ORF">WKV44_06545</name>
</gene>
<evidence type="ECO:0000256" key="6">
    <source>
        <dbReference type="ARBA" id="ARBA00023012"/>
    </source>
</evidence>
<evidence type="ECO:0000256" key="11">
    <source>
        <dbReference type="ARBA" id="ARBA00023231"/>
    </source>
</evidence>
<evidence type="ECO:0000313" key="15">
    <source>
        <dbReference type="EMBL" id="MEM5948196.1"/>
    </source>
</evidence>
<keyword evidence="8 12" id="KW-0238">DNA-binding</keyword>
<evidence type="ECO:0000256" key="12">
    <source>
        <dbReference type="RuleBase" id="RU368029"/>
    </source>
</evidence>
<dbReference type="InterPro" id="IPR010113">
    <property type="entry name" value="Nif-specific_regulatory_prot"/>
</dbReference>
<evidence type="ECO:0000259" key="14">
    <source>
        <dbReference type="PROSITE" id="PS50045"/>
    </source>
</evidence>
<dbReference type="InterPro" id="IPR025943">
    <property type="entry name" value="Sigma_54_int_dom_ATP-bd_2"/>
</dbReference>
<evidence type="ECO:0000256" key="4">
    <source>
        <dbReference type="ARBA" id="ARBA00022741"/>
    </source>
</evidence>
<dbReference type="Gene3D" id="3.30.450.40">
    <property type="match status" value="1"/>
</dbReference>
<dbReference type="PANTHER" id="PTHR32071">
    <property type="entry name" value="TRANSCRIPTIONAL REGULATORY PROTEIN"/>
    <property type="match status" value="1"/>
</dbReference>
<dbReference type="CDD" id="cd00009">
    <property type="entry name" value="AAA"/>
    <property type="match status" value="1"/>
</dbReference>
<dbReference type="InterPro" id="IPR025944">
    <property type="entry name" value="Sigma_54_int_dom_CS"/>
</dbReference>
<dbReference type="PROSITE" id="PS50045">
    <property type="entry name" value="SIGMA54_INTERACT_4"/>
    <property type="match status" value="1"/>
</dbReference>
<comment type="function">
    <text evidence="1 12">Required for activation of most nif operons, which are directly involved in nitrogen fixation.</text>
</comment>
<keyword evidence="7 12" id="KW-0805">Transcription regulation</keyword>
<reference evidence="15 16" key="1">
    <citation type="submission" date="2024-03" db="EMBL/GenBank/DDBJ databases">
        <title>Ignisphaera cupida sp. nov., a hyperthermophilic hydrolytic archaeon from a hot spring of Kamchatka, and proposal of Ignisphaeraceae fam. nov.</title>
        <authorList>
            <person name="Podosokorskaya O.A."/>
            <person name="Elcheninov A.G."/>
            <person name="Maltseva A.I."/>
            <person name="Zayulina K.S."/>
            <person name="Novikov A."/>
            <person name="Merkel A.Y."/>
        </authorList>
    </citation>
    <scope>NUCLEOTIDE SEQUENCE [LARGE SCALE GENOMIC DNA]</scope>
    <source>
        <strain evidence="15 16">38H-sp</strain>
    </source>
</reference>
<protein>
    <recommendedName>
        <fullName evidence="3 12">Nif-specific regulatory protein</fullName>
    </recommendedName>
</protein>
<dbReference type="PANTHER" id="PTHR32071:SF57">
    <property type="entry name" value="C4-DICARBOXYLATE TRANSPORT TRANSCRIPTIONAL REGULATORY PROTEIN DCTD"/>
    <property type="match status" value="1"/>
</dbReference>
<dbReference type="Gene3D" id="1.10.8.60">
    <property type="match status" value="1"/>
</dbReference>
<evidence type="ECO:0000256" key="8">
    <source>
        <dbReference type="ARBA" id="ARBA00023125"/>
    </source>
</evidence>
<dbReference type="InterPro" id="IPR003593">
    <property type="entry name" value="AAA+_ATPase"/>
</dbReference>
<dbReference type="Pfam" id="PF13185">
    <property type="entry name" value="GAF_2"/>
    <property type="match status" value="1"/>
</dbReference>
<comment type="subunit">
    <text evidence="2 12">Interacts with sigma-54.</text>
</comment>
<dbReference type="Gene3D" id="3.40.50.300">
    <property type="entry name" value="P-loop containing nucleotide triphosphate hydrolases"/>
    <property type="match status" value="1"/>
</dbReference>
<evidence type="ECO:0000256" key="9">
    <source>
        <dbReference type="ARBA" id="ARBA00023159"/>
    </source>
</evidence>
<dbReference type="SMART" id="SM00065">
    <property type="entry name" value="GAF"/>
    <property type="match status" value="1"/>
</dbReference>
<evidence type="ECO:0000256" key="13">
    <source>
        <dbReference type="SAM" id="Coils"/>
    </source>
</evidence>
<keyword evidence="4" id="KW-0547">Nucleotide-binding</keyword>
<dbReference type="Proteomes" id="UP001466331">
    <property type="component" value="Unassembled WGS sequence"/>
</dbReference>
<dbReference type="InterPro" id="IPR002078">
    <property type="entry name" value="Sigma_54_int"/>
</dbReference>
<dbReference type="Pfam" id="PF00158">
    <property type="entry name" value="Sigma54_activat"/>
    <property type="match status" value="1"/>
</dbReference>
<evidence type="ECO:0000256" key="5">
    <source>
        <dbReference type="ARBA" id="ARBA00022840"/>
    </source>
</evidence>
<evidence type="ECO:0000313" key="16">
    <source>
        <dbReference type="Proteomes" id="UP001466331"/>
    </source>
</evidence>
<dbReference type="PRINTS" id="PR01590">
    <property type="entry name" value="HTHFIS"/>
</dbReference>
<dbReference type="PROSITE" id="PS00688">
    <property type="entry name" value="SIGMA54_INTERACT_3"/>
    <property type="match status" value="1"/>
</dbReference>
<dbReference type="InterPro" id="IPR058031">
    <property type="entry name" value="AAA_lid_NorR"/>
</dbReference>
<feature type="coiled-coil region" evidence="13">
    <location>
        <begin position="161"/>
        <end position="192"/>
    </location>
</feature>
<keyword evidence="16" id="KW-1185">Reference proteome</keyword>
<name>A0ABU9UCL8_9SPIR</name>
<dbReference type="Gene3D" id="1.10.10.60">
    <property type="entry name" value="Homeodomain-like"/>
    <property type="match status" value="1"/>
</dbReference>
<dbReference type="RefSeq" id="WP_420069642.1">
    <property type="nucleotide sequence ID" value="NZ_JBCHKQ010000002.1"/>
</dbReference>
<proteinExistence type="predicted"/>
<dbReference type="NCBIfam" id="TIGR01817">
    <property type="entry name" value="nifA"/>
    <property type="match status" value="1"/>
</dbReference>
<dbReference type="Pfam" id="PF02954">
    <property type="entry name" value="HTH_8"/>
    <property type="match status" value="1"/>
</dbReference>
<evidence type="ECO:0000256" key="7">
    <source>
        <dbReference type="ARBA" id="ARBA00023015"/>
    </source>
</evidence>
<accession>A0ABU9UCL8</accession>
<dbReference type="PROSITE" id="PS00675">
    <property type="entry name" value="SIGMA54_INTERACT_1"/>
    <property type="match status" value="1"/>
</dbReference>
<organism evidence="15 16">
    <name type="scientific">Rarispira pelagica</name>
    <dbReference type="NCBI Taxonomy" id="3141764"/>
    <lineage>
        <taxon>Bacteria</taxon>
        <taxon>Pseudomonadati</taxon>
        <taxon>Spirochaetota</taxon>
        <taxon>Spirochaetia</taxon>
        <taxon>Winmispirales</taxon>
        <taxon>Winmispiraceae</taxon>
        <taxon>Rarispira</taxon>
    </lineage>
</organism>
<feature type="domain" description="Sigma-54 factor interaction" evidence="14">
    <location>
        <begin position="202"/>
        <end position="431"/>
    </location>
</feature>
<dbReference type="InterPro" id="IPR027417">
    <property type="entry name" value="P-loop_NTPase"/>
</dbReference>
<evidence type="ECO:0000256" key="10">
    <source>
        <dbReference type="ARBA" id="ARBA00023163"/>
    </source>
</evidence>
<keyword evidence="6 12" id="KW-0902">Two-component regulatory system</keyword>
<keyword evidence="13" id="KW-0175">Coiled coil</keyword>
<dbReference type="PROSITE" id="PS00676">
    <property type="entry name" value="SIGMA54_INTERACT_2"/>
    <property type="match status" value="1"/>
</dbReference>
<keyword evidence="9 12" id="KW-0010">Activator</keyword>
<keyword evidence="5" id="KW-0067">ATP-binding</keyword>
<dbReference type="SUPFAM" id="SSF46689">
    <property type="entry name" value="Homeodomain-like"/>
    <property type="match status" value="1"/>
</dbReference>
<evidence type="ECO:0000256" key="3">
    <source>
        <dbReference type="ARBA" id="ARBA00015308"/>
    </source>
</evidence>
<comment type="caution">
    <text evidence="15">The sequence shown here is derived from an EMBL/GenBank/DDBJ whole genome shotgun (WGS) entry which is preliminary data.</text>
</comment>
<keyword evidence="11 12" id="KW-0535">Nitrogen fixation</keyword>
<evidence type="ECO:0000256" key="2">
    <source>
        <dbReference type="ARBA" id="ARBA00011135"/>
    </source>
</evidence>
<dbReference type="SMART" id="SM00382">
    <property type="entry name" value="AAA"/>
    <property type="match status" value="1"/>
</dbReference>
<dbReference type="InterPro" id="IPR029016">
    <property type="entry name" value="GAF-like_dom_sf"/>
</dbReference>
<dbReference type="SUPFAM" id="SSF52540">
    <property type="entry name" value="P-loop containing nucleoside triphosphate hydrolases"/>
    <property type="match status" value="1"/>
</dbReference>
<sequence length="522" mass="59269">MGDNISKMEKKVRELSLLFEVSQILAQAIDVKDVLQPVLRLISEHEGMNRGTITLLNRQTGEIVIEEAYGLSTSQKQRGRYRIGEGVTGKVVETGKPIVIRKLSESKEFLNKTGSRKLEKELSFFCVPIKSGNEVIGTLSADRDYDPEMDIEDEGRLLSILASLIAQSVKVKQEMAEEREKLLMENQRLHEELKEHFKPANIVGTSKAMQDVYDMLATVSKSEATVLIRGESGTGKELIAHAIHYNSFRADKPFVKVNCAALPETIIESELFGHEKGAFTGAINRRKGRFELANEGTIFLDEIGDLSPQMQVKLLRVLQEKEFERVGGTETIKVNVRVIAATNRNLEKLMEEGKFREDLYYRLNVFPIHIPPLRERKSDIILLADHFTEKYSKQNNKDIQRISTPALNLLTSYHWPGNVRELENCIERAVILSTDGVIHSYHLPPSLQSAESSHTEFRGTLQETLDRLEKELIEDALKTHRGNMSKAAKMLGITERIMGLRVKKHNIDTKMYKPRKKPHISM</sequence>